<feature type="region of interest" description="Disordered" evidence="1">
    <location>
        <begin position="1"/>
        <end position="21"/>
    </location>
</feature>
<evidence type="ECO:0000256" key="1">
    <source>
        <dbReference type="SAM" id="MobiDB-lite"/>
    </source>
</evidence>
<evidence type="ECO:0000313" key="3">
    <source>
        <dbReference type="Proteomes" id="UP000317176"/>
    </source>
</evidence>
<organism evidence="2 3">
    <name type="scientific">Bradyrhizobium daqingense</name>
    <dbReference type="NCBI Taxonomy" id="993502"/>
    <lineage>
        <taxon>Bacteria</taxon>
        <taxon>Pseudomonadati</taxon>
        <taxon>Pseudomonadota</taxon>
        <taxon>Alphaproteobacteria</taxon>
        <taxon>Hyphomicrobiales</taxon>
        <taxon>Nitrobacteraceae</taxon>
        <taxon>Bradyrhizobium</taxon>
    </lineage>
</organism>
<sequence length="129" mass="14701">MLLNKRFRNASETYPSERRGYQSDGIVGHESPLRFQSNDLVTIHCQPCLGSLHSNFVCDELFWCCRRTVFQNVVRARYIFCGDPPHSSGKQIGVREVTNPDCAVEPFRNQVNKLIGKTSLNVKLWVALS</sequence>
<reference evidence="2 3" key="1">
    <citation type="journal article" date="2015" name="Stand. Genomic Sci.">
        <title>Genomic Encyclopedia of Bacterial and Archaeal Type Strains, Phase III: the genomes of soil and plant-associated and newly described type strains.</title>
        <authorList>
            <person name="Whitman W.B."/>
            <person name="Woyke T."/>
            <person name="Klenk H.P."/>
            <person name="Zhou Y."/>
            <person name="Lilburn T.G."/>
            <person name="Beck B.J."/>
            <person name="De Vos P."/>
            <person name="Vandamme P."/>
            <person name="Eisen J.A."/>
            <person name="Garrity G."/>
            <person name="Hugenholtz P."/>
            <person name="Kyrpides N.C."/>
        </authorList>
    </citation>
    <scope>NUCLEOTIDE SEQUENCE [LARGE SCALE GENOMIC DNA]</scope>
    <source>
        <strain evidence="2 3">CGMCC 1.10947</strain>
    </source>
</reference>
<accession>A0A562L8Q7</accession>
<proteinExistence type="predicted"/>
<dbReference type="AlphaFoldDB" id="A0A562L8Q7"/>
<dbReference type="EMBL" id="VLKL01000010">
    <property type="protein sequence ID" value="TWI04057.1"/>
    <property type="molecule type" value="Genomic_DNA"/>
</dbReference>
<gene>
    <name evidence="2" type="ORF">IQ17_03914</name>
</gene>
<dbReference type="Proteomes" id="UP000317176">
    <property type="component" value="Unassembled WGS sequence"/>
</dbReference>
<name>A0A562L8Q7_9BRAD</name>
<evidence type="ECO:0000313" key="2">
    <source>
        <dbReference type="EMBL" id="TWI04057.1"/>
    </source>
</evidence>
<protein>
    <submittedName>
        <fullName evidence="2">Uncharacterized protein</fullName>
    </submittedName>
</protein>
<comment type="caution">
    <text evidence="2">The sequence shown here is derived from an EMBL/GenBank/DDBJ whole genome shotgun (WGS) entry which is preliminary data.</text>
</comment>
<keyword evidence="3" id="KW-1185">Reference proteome</keyword>